<evidence type="ECO:0000313" key="1">
    <source>
        <dbReference type="EMBL" id="MCS0497332.1"/>
    </source>
</evidence>
<organism evidence="1 2">
    <name type="scientific">Ancylobacter mangrovi</name>
    <dbReference type="NCBI Taxonomy" id="2972472"/>
    <lineage>
        <taxon>Bacteria</taxon>
        <taxon>Pseudomonadati</taxon>
        <taxon>Pseudomonadota</taxon>
        <taxon>Alphaproteobacteria</taxon>
        <taxon>Hyphomicrobiales</taxon>
        <taxon>Xanthobacteraceae</taxon>
        <taxon>Ancylobacter</taxon>
    </lineage>
</organism>
<dbReference type="RefSeq" id="WP_258734489.1">
    <property type="nucleotide sequence ID" value="NZ_JANTHZ010000012.1"/>
</dbReference>
<dbReference type="Proteomes" id="UP001151088">
    <property type="component" value="Unassembled WGS sequence"/>
</dbReference>
<dbReference type="AlphaFoldDB" id="A0A9X2T3N6"/>
<keyword evidence="2" id="KW-1185">Reference proteome</keyword>
<proteinExistence type="predicted"/>
<protein>
    <submittedName>
        <fullName evidence="1">Uncharacterized protein</fullName>
    </submittedName>
</protein>
<dbReference type="EMBL" id="JANTHZ010000012">
    <property type="protein sequence ID" value="MCS0497332.1"/>
    <property type="molecule type" value="Genomic_DNA"/>
</dbReference>
<comment type="caution">
    <text evidence="1">The sequence shown here is derived from an EMBL/GenBank/DDBJ whole genome shotgun (WGS) entry which is preliminary data.</text>
</comment>
<gene>
    <name evidence="1" type="ORF">NVS89_19780</name>
</gene>
<name>A0A9X2T3N6_9HYPH</name>
<evidence type="ECO:0000313" key="2">
    <source>
        <dbReference type="Proteomes" id="UP001151088"/>
    </source>
</evidence>
<accession>A0A9X2T3N6</accession>
<sequence length="156" mass="16927">MIDEQIAGFIEGAVMTILASRDARMRAAIGRAVGTRRAGPALFETLVSRVQWPELTGDLVPGAPLALTFAGLEDYRCYQVKSVVLEVGTADEDDRRRAASYVAEMTRRLAAVGVAARPAGAWLCELDLQRVRYRPLALYAQTPGIDAGRRLGEPVP</sequence>
<reference evidence="1" key="1">
    <citation type="submission" date="2022-08" db="EMBL/GenBank/DDBJ databases">
        <authorList>
            <person name="Li F."/>
        </authorList>
    </citation>
    <scope>NUCLEOTIDE SEQUENCE</scope>
    <source>
        <strain evidence="1">MQZ15Z-1</strain>
    </source>
</reference>